<dbReference type="EMBL" id="BOMH01000041">
    <property type="protein sequence ID" value="GID67831.1"/>
    <property type="molecule type" value="Genomic_DNA"/>
</dbReference>
<keyword evidence="3 6" id="KW-0326">Glycosidase</keyword>
<gene>
    <name evidence="9" type="ORF">Acy02nite_57120</name>
</gene>
<feature type="site" description="Important for catalytic activity, responsible for pKa modulation of the active site Glu and correct orientation of both the proton donor and substrate" evidence="5">
    <location>
        <position position="145"/>
    </location>
</feature>
<evidence type="ECO:0000256" key="7">
    <source>
        <dbReference type="SAM" id="MobiDB-lite"/>
    </source>
</evidence>
<evidence type="ECO:0000256" key="6">
    <source>
        <dbReference type="RuleBase" id="RU361187"/>
    </source>
</evidence>
<evidence type="ECO:0000256" key="4">
    <source>
        <dbReference type="PIRSR" id="PIRSR606710-1"/>
    </source>
</evidence>
<dbReference type="Pfam" id="PF17851">
    <property type="entry name" value="GH43_C2"/>
    <property type="match status" value="1"/>
</dbReference>
<comment type="similarity">
    <text evidence="1 6">Belongs to the glycosyl hydrolase 43 family.</text>
</comment>
<dbReference type="PANTHER" id="PTHR42812">
    <property type="entry name" value="BETA-XYLOSIDASE"/>
    <property type="match status" value="1"/>
</dbReference>
<accession>A0A919IMM0</accession>
<dbReference type="Gene3D" id="2.115.10.20">
    <property type="entry name" value="Glycosyl hydrolase domain, family 43"/>
    <property type="match status" value="1"/>
</dbReference>
<dbReference type="InterPro" id="IPR041542">
    <property type="entry name" value="GH43_C2"/>
</dbReference>
<feature type="domain" description="Beta-xylosidase C-terminal Concanavalin A-like" evidence="8">
    <location>
        <begin position="344"/>
        <end position="552"/>
    </location>
</feature>
<dbReference type="Gene3D" id="2.60.120.200">
    <property type="match status" value="1"/>
</dbReference>
<keyword evidence="10" id="KW-1185">Reference proteome</keyword>
<feature type="active site" description="Proton donor" evidence="4">
    <location>
        <position position="204"/>
    </location>
</feature>
<proteinExistence type="inferred from homology"/>
<name>A0A919IMM0_9ACTN</name>
<dbReference type="SUPFAM" id="SSF49899">
    <property type="entry name" value="Concanavalin A-like lectins/glucanases"/>
    <property type="match status" value="1"/>
</dbReference>
<dbReference type="AlphaFoldDB" id="A0A919IMM0"/>
<sequence>MTIVKATSSTAGVAGSADGVIHNPVLPGFHPDPSILRVGADYYIATSTFEWYPGVRLHHSTDLVQWEPLGGALSERRLLDLTGSADSCGVWAPNLTYHDGLFHLLYADVATFAGGYWDPQNYLVTAPAIDGPWSDPVVLHGRGFDASLFHDEDGTTWMLSMRADWRPGRDRFAGISIQRYDRDERRLVGPERVIFEGTDAGLTEAPNIYRKDGWYYLVTAEGGTSWTHQVTVARSRDLFGGYEVDPAGPMLTSAGHPELALQKAGHGSLVQTPAGEWYLAHLAARPYAPGDRCVLGRESALQKVEWPADGWPRILDGVPAEQVPAPAGVTLTPPRLSSEQSEDDHFDAPVLGPNWSTLRRPATPDWIDLAARPSHLRIHGGQSPMSRRRPSLVARRVTAQRCTFEATLDFRPGSYRQLAGITAYYNTRNWYYLHVTADDDGAAVLDVLCCDSGRVSVAPGLRIPLGDVRRVGLRARLDGPDLTFAWTAGPDTGAPWQELDQRFDATTLSDEYAATVADGEPPVWGFTGAFVGLWVQDLGAEGGYADFDRAVYHTR</sequence>
<evidence type="ECO:0000313" key="9">
    <source>
        <dbReference type="EMBL" id="GID67831.1"/>
    </source>
</evidence>
<keyword evidence="2 6" id="KW-0378">Hydrolase</keyword>
<dbReference type="Pfam" id="PF04616">
    <property type="entry name" value="Glyco_hydro_43"/>
    <property type="match status" value="1"/>
</dbReference>
<dbReference type="InterPro" id="IPR051795">
    <property type="entry name" value="Glycosyl_Hydrlase_43"/>
</dbReference>
<dbReference type="PANTHER" id="PTHR42812:SF12">
    <property type="entry name" value="BETA-XYLOSIDASE-RELATED"/>
    <property type="match status" value="1"/>
</dbReference>
<dbReference type="RefSeq" id="WP_203745966.1">
    <property type="nucleotide sequence ID" value="NZ_BAAAUC010000008.1"/>
</dbReference>
<comment type="caution">
    <text evidence="9">The sequence shown here is derived from an EMBL/GenBank/DDBJ whole genome shotgun (WGS) entry which is preliminary data.</text>
</comment>
<dbReference type="GO" id="GO:0005975">
    <property type="term" value="P:carbohydrate metabolic process"/>
    <property type="evidence" value="ECO:0007669"/>
    <property type="project" value="InterPro"/>
</dbReference>
<organism evidence="9 10">
    <name type="scientific">Actinoplanes cyaneus</name>
    <dbReference type="NCBI Taxonomy" id="52696"/>
    <lineage>
        <taxon>Bacteria</taxon>
        <taxon>Bacillati</taxon>
        <taxon>Actinomycetota</taxon>
        <taxon>Actinomycetes</taxon>
        <taxon>Micromonosporales</taxon>
        <taxon>Micromonosporaceae</taxon>
        <taxon>Actinoplanes</taxon>
    </lineage>
</organism>
<evidence type="ECO:0000259" key="8">
    <source>
        <dbReference type="Pfam" id="PF17851"/>
    </source>
</evidence>
<dbReference type="Proteomes" id="UP000619479">
    <property type="component" value="Unassembled WGS sequence"/>
</dbReference>
<dbReference type="GO" id="GO:0004553">
    <property type="term" value="F:hydrolase activity, hydrolyzing O-glycosyl compounds"/>
    <property type="evidence" value="ECO:0007669"/>
    <property type="project" value="InterPro"/>
</dbReference>
<evidence type="ECO:0000256" key="5">
    <source>
        <dbReference type="PIRSR" id="PIRSR606710-2"/>
    </source>
</evidence>
<evidence type="ECO:0000313" key="10">
    <source>
        <dbReference type="Proteomes" id="UP000619479"/>
    </source>
</evidence>
<dbReference type="InterPro" id="IPR006710">
    <property type="entry name" value="Glyco_hydro_43"/>
</dbReference>
<dbReference type="SUPFAM" id="SSF75005">
    <property type="entry name" value="Arabinanase/levansucrase/invertase"/>
    <property type="match status" value="1"/>
</dbReference>
<feature type="region of interest" description="Disordered" evidence="7">
    <location>
        <begin position="333"/>
        <end position="352"/>
    </location>
</feature>
<feature type="active site" description="Proton acceptor" evidence="4">
    <location>
        <position position="32"/>
    </location>
</feature>
<reference evidence="9" key="1">
    <citation type="submission" date="2021-01" db="EMBL/GenBank/DDBJ databases">
        <title>Whole genome shotgun sequence of Actinoplanes cyaneus NBRC 14990.</title>
        <authorList>
            <person name="Komaki H."/>
            <person name="Tamura T."/>
        </authorList>
    </citation>
    <scope>NUCLEOTIDE SEQUENCE</scope>
    <source>
        <strain evidence="9">NBRC 14990</strain>
    </source>
</reference>
<dbReference type="CDD" id="cd09000">
    <property type="entry name" value="GH43_SXA-like"/>
    <property type="match status" value="1"/>
</dbReference>
<dbReference type="InterPro" id="IPR013320">
    <property type="entry name" value="ConA-like_dom_sf"/>
</dbReference>
<evidence type="ECO:0000256" key="2">
    <source>
        <dbReference type="ARBA" id="ARBA00022801"/>
    </source>
</evidence>
<evidence type="ECO:0000256" key="3">
    <source>
        <dbReference type="ARBA" id="ARBA00023295"/>
    </source>
</evidence>
<protein>
    <submittedName>
        <fullName evidence="9">Xylan 1,4-beta-xylosidase</fullName>
    </submittedName>
</protein>
<dbReference type="InterPro" id="IPR023296">
    <property type="entry name" value="Glyco_hydro_beta-prop_sf"/>
</dbReference>
<evidence type="ECO:0000256" key="1">
    <source>
        <dbReference type="ARBA" id="ARBA00009865"/>
    </source>
</evidence>